<reference evidence="1 2" key="1">
    <citation type="submission" date="2018-11" db="EMBL/GenBank/DDBJ databases">
        <authorList>
            <consortium name="Pathogen Informatics"/>
        </authorList>
    </citation>
    <scope>NUCLEOTIDE SEQUENCE [LARGE SCALE GENOMIC DNA]</scope>
    <source>
        <strain evidence="1 2">Zambia</strain>
    </source>
</reference>
<sequence length="46" mass="5520">MCTDQIKTLRIIIEQSVEWNTSLYIKFLDYEKASDSVDKRTLWKLP</sequence>
<gene>
    <name evidence="1" type="ORF">SMRZ_LOCUS24550</name>
</gene>
<proteinExistence type="predicted"/>
<evidence type="ECO:0008006" key="3">
    <source>
        <dbReference type="Google" id="ProtNLM"/>
    </source>
</evidence>
<protein>
    <recommendedName>
        <fullName evidence="3">Reverse transcriptase domain-containing protein</fullName>
    </recommendedName>
</protein>
<evidence type="ECO:0000313" key="1">
    <source>
        <dbReference type="EMBL" id="VDP51730.1"/>
    </source>
</evidence>
<dbReference type="EMBL" id="UZAI01020485">
    <property type="protein sequence ID" value="VDP51730.1"/>
    <property type="molecule type" value="Genomic_DNA"/>
</dbReference>
<name>A0A3P8E9S2_9TREM</name>
<evidence type="ECO:0000313" key="2">
    <source>
        <dbReference type="Proteomes" id="UP000277204"/>
    </source>
</evidence>
<keyword evidence="2" id="KW-1185">Reference proteome</keyword>
<accession>A0A3P8E9S2</accession>
<dbReference type="Proteomes" id="UP000277204">
    <property type="component" value="Unassembled WGS sequence"/>
</dbReference>
<organism evidence="1 2">
    <name type="scientific">Schistosoma margrebowiei</name>
    <dbReference type="NCBI Taxonomy" id="48269"/>
    <lineage>
        <taxon>Eukaryota</taxon>
        <taxon>Metazoa</taxon>
        <taxon>Spiralia</taxon>
        <taxon>Lophotrochozoa</taxon>
        <taxon>Platyhelminthes</taxon>
        <taxon>Trematoda</taxon>
        <taxon>Digenea</taxon>
        <taxon>Strigeidida</taxon>
        <taxon>Schistosomatoidea</taxon>
        <taxon>Schistosomatidae</taxon>
        <taxon>Schistosoma</taxon>
    </lineage>
</organism>
<dbReference type="AlphaFoldDB" id="A0A3P8E9S2"/>